<dbReference type="InterPro" id="IPR001509">
    <property type="entry name" value="Epimerase_deHydtase"/>
</dbReference>
<dbReference type="Gene3D" id="3.40.50.720">
    <property type="entry name" value="NAD(P)-binding Rossmann-like Domain"/>
    <property type="match status" value="1"/>
</dbReference>
<dbReference type="PANTHER" id="PTHR48079">
    <property type="entry name" value="PROTEIN YEEZ"/>
    <property type="match status" value="1"/>
</dbReference>
<feature type="region of interest" description="Disordered" evidence="1">
    <location>
        <begin position="330"/>
        <end position="358"/>
    </location>
</feature>
<dbReference type="SUPFAM" id="SSF51735">
    <property type="entry name" value="NAD(P)-binding Rossmann-fold domains"/>
    <property type="match status" value="1"/>
</dbReference>
<dbReference type="InterPro" id="IPR051783">
    <property type="entry name" value="NAD(P)-dependent_oxidoreduct"/>
</dbReference>
<dbReference type="PANTHER" id="PTHR48079:SF6">
    <property type="entry name" value="NAD(P)-BINDING DOMAIN-CONTAINING PROTEIN-RELATED"/>
    <property type="match status" value="1"/>
</dbReference>
<dbReference type="AlphaFoldDB" id="A0A0H5NNI6"/>
<dbReference type="InterPro" id="IPR036291">
    <property type="entry name" value="NAD(P)-bd_dom_sf"/>
</dbReference>
<sequence length="358" mass="38060">MKVVVVGASGNIGSALVRALLAAGEEVVGLCRRPPGPGTFDAVRWVRCDLADPAAVDTLRATFADADAVVHLAWAIHPRVGEPPMMRTNLTGTDRVLAAVADRGVPHLVCASSAAAYRPAPRWERVDERWPVGGVPGSAYSVGKAVLERQLDRFVAAHPGTRVVRFRPCAVVQGAAGAEIADWAVSRWLPRTVIGRRLLPVPAWPGLRLQFVHAEDVAAAIHLALRAQAAGAYNLAAEPVLRAAGLSRQLGGFRVPVPRAVLTAAAWPAWRLGLQPLHPGWLRLADRAPLLDTTAARHDLGWRPRHDGVAVCAELVDALAGKRCGPTPVLSPGRPPVRIARPTHQSQSPRKALSGSAF</sequence>
<dbReference type="GO" id="GO:0005737">
    <property type="term" value="C:cytoplasm"/>
    <property type="evidence" value="ECO:0007669"/>
    <property type="project" value="TreeGrafter"/>
</dbReference>
<reference evidence="4" key="1">
    <citation type="submission" date="2015-03" db="EMBL/GenBank/DDBJ databases">
        <authorList>
            <consortium name="Pathogen Informatics"/>
        </authorList>
    </citation>
    <scope>NUCLEOTIDE SEQUENCE [LARGE SCALE GENOMIC DNA]</scope>
    <source>
        <strain evidence="4">NCTC11134</strain>
    </source>
</reference>
<evidence type="ECO:0000259" key="2">
    <source>
        <dbReference type="Pfam" id="PF01370"/>
    </source>
</evidence>
<evidence type="ECO:0000313" key="4">
    <source>
        <dbReference type="Proteomes" id="UP000057820"/>
    </source>
</evidence>
<dbReference type="RefSeq" id="WP_060592167.1">
    <property type="nucleotide sequence ID" value="NZ_CP031418.1"/>
</dbReference>
<protein>
    <submittedName>
        <fullName evidence="3">Putative NADH-flavin reductase</fullName>
    </submittedName>
</protein>
<name>A0A0H5NNI6_NOCFR</name>
<proteinExistence type="predicted"/>
<feature type="domain" description="NAD-dependent epimerase/dehydratase" evidence="2">
    <location>
        <begin position="3"/>
        <end position="235"/>
    </location>
</feature>
<dbReference type="EMBL" id="LN868938">
    <property type="protein sequence ID" value="CRY76792.1"/>
    <property type="molecule type" value="Genomic_DNA"/>
</dbReference>
<evidence type="ECO:0000313" key="3">
    <source>
        <dbReference type="EMBL" id="CRY76792.1"/>
    </source>
</evidence>
<gene>
    <name evidence="3" type="ORF">ERS450000_02028</name>
</gene>
<accession>A0A0H5NNI6</accession>
<dbReference type="GO" id="GO:0004029">
    <property type="term" value="F:aldehyde dehydrogenase (NAD+) activity"/>
    <property type="evidence" value="ECO:0007669"/>
    <property type="project" value="TreeGrafter"/>
</dbReference>
<evidence type="ECO:0000256" key="1">
    <source>
        <dbReference type="SAM" id="MobiDB-lite"/>
    </source>
</evidence>
<dbReference type="Pfam" id="PF01370">
    <property type="entry name" value="Epimerase"/>
    <property type="match status" value="1"/>
</dbReference>
<organism evidence="3 4">
    <name type="scientific">Nocardia farcinica</name>
    <dbReference type="NCBI Taxonomy" id="37329"/>
    <lineage>
        <taxon>Bacteria</taxon>
        <taxon>Bacillati</taxon>
        <taxon>Actinomycetota</taxon>
        <taxon>Actinomycetes</taxon>
        <taxon>Mycobacteriales</taxon>
        <taxon>Nocardiaceae</taxon>
        <taxon>Nocardia</taxon>
    </lineage>
</organism>
<dbReference type="KEGG" id="nfr:ERS450000_02028"/>
<dbReference type="Proteomes" id="UP000057820">
    <property type="component" value="Chromosome 1"/>
</dbReference>